<evidence type="ECO:0000313" key="2">
    <source>
        <dbReference type="EMBL" id="HIQ80913.1"/>
    </source>
</evidence>
<reference evidence="2" key="2">
    <citation type="journal article" date="2021" name="PeerJ">
        <title>Extensive microbial diversity within the chicken gut microbiome revealed by metagenomics and culture.</title>
        <authorList>
            <person name="Gilroy R."/>
            <person name="Ravi A."/>
            <person name="Getino M."/>
            <person name="Pursley I."/>
            <person name="Horton D.L."/>
            <person name="Alikhan N.F."/>
            <person name="Baker D."/>
            <person name="Gharbi K."/>
            <person name="Hall N."/>
            <person name="Watson M."/>
            <person name="Adriaenssens E.M."/>
            <person name="Foster-Nyarko E."/>
            <person name="Jarju S."/>
            <person name="Secka A."/>
            <person name="Antonio M."/>
            <person name="Oren A."/>
            <person name="Chaudhuri R.R."/>
            <person name="La Ragione R."/>
            <person name="Hildebrand F."/>
            <person name="Pallen M.J."/>
        </authorList>
    </citation>
    <scope>NUCLEOTIDE SEQUENCE</scope>
    <source>
        <strain evidence="2">ChiSjej1B19-3389</strain>
    </source>
</reference>
<dbReference type="InterPro" id="IPR012902">
    <property type="entry name" value="N_methyl_site"/>
</dbReference>
<feature type="transmembrane region" description="Helical" evidence="1">
    <location>
        <begin position="21"/>
        <end position="47"/>
    </location>
</feature>
<dbReference type="InterPro" id="IPR045584">
    <property type="entry name" value="Pilin-like"/>
</dbReference>
<keyword evidence="1" id="KW-0812">Transmembrane</keyword>
<accession>A0A9D0ZHT3</accession>
<protein>
    <submittedName>
        <fullName evidence="2">Type II secretion system protein</fullName>
    </submittedName>
</protein>
<evidence type="ECO:0000313" key="3">
    <source>
        <dbReference type="Proteomes" id="UP000886787"/>
    </source>
</evidence>
<name>A0A9D0ZHT3_9FIRM</name>
<gene>
    <name evidence="2" type="ORF">IAD32_06480</name>
</gene>
<sequence length="169" mass="17709">MRKLATVSTAMQKLQAKKSKKGFTLVELVIVIAILAILASIAIPVVISTINSANVSTFTSDTATMEMLLKAAINEQIADVQTTYTNADDNEVTTGGDESVSIAQIAHTNGFNIENLEKEIDGVMYGMVWDEAAGTLTATRGTSSTDPPAGSLLTTTTIDPDGNVIGTQA</sequence>
<dbReference type="Pfam" id="PF07963">
    <property type="entry name" value="N_methyl"/>
    <property type="match status" value="1"/>
</dbReference>
<keyword evidence="1" id="KW-0472">Membrane</keyword>
<dbReference type="PROSITE" id="PS00409">
    <property type="entry name" value="PROKAR_NTER_METHYL"/>
    <property type="match status" value="1"/>
</dbReference>
<proteinExistence type="predicted"/>
<dbReference type="EMBL" id="DVFW01000028">
    <property type="protein sequence ID" value="HIQ80913.1"/>
    <property type="molecule type" value="Genomic_DNA"/>
</dbReference>
<comment type="caution">
    <text evidence="2">The sequence shown here is derived from an EMBL/GenBank/DDBJ whole genome shotgun (WGS) entry which is preliminary data.</text>
</comment>
<evidence type="ECO:0000256" key="1">
    <source>
        <dbReference type="SAM" id="Phobius"/>
    </source>
</evidence>
<dbReference type="AlphaFoldDB" id="A0A9D0ZHT3"/>
<organism evidence="2 3">
    <name type="scientific">Candidatus Scatavimonas merdigallinarum</name>
    <dbReference type="NCBI Taxonomy" id="2840914"/>
    <lineage>
        <taxon>Bacteria</taxon>
        <taxon>Bacillati</taxon>
        <taxon>Bacillota</taxon>
        <taxon>Clostridia</taxon>
        <taxon>Eubacteriales</taxon>
        <taxon>Oscillospiraceae</taxon>
        <taxon>Oscillospiraceae incertae sedis</taxon>
        <taxon>Candidatus Scatavimonas</taxon>
    </lineage>
</organism>
<reference evidence="2" key="1">
    <citation type="submission" date="2020-10" db="EMBL/GenBank/DDBJ databases">
        <authorList>
            <person name="Gilroy R."/>
        </authorList>
    </citation>
    <scope>NUCLEOTIDE SEQUENCE</scope>
    <source>
        <strain evidence="2">ChiSjej1B19-3389</strain>
    </source>
</reference>
<dbReference type="Gene3D" id="3.30.700.10">
    <property type="entry name" value="Glycoprotein, Type 4 Pilin"/>
    <property type="match status" value="1"/>
</dbReference>
<dbReference type="SUPFAM" id="SSF54523">
    <property type="entry name" value="Pili subunits"/>
    <property type="match status" value="1"/>
</dbReference>
<dbReference type="NCBIfam" id="TIGR02532">
    <property type="entry name" value="IV_pilin_GFxxxE"/>
    <property type="match status" value="1"/>
</dbReference>
<dbReference type="Proteomes" id="UP000886787">
    <property type="component" value="Unassembled WGS sequence"/>
</dbReference>
<keyword evidence="1" id="KW-1133">Transmembrane helix</keyword>